<gene>
    <name evidence="5" type="ORF">SAMN02983003_0841</name>
</gene>
<dbReference type="OrthoDB" id="9768696at2"/>
<evidence type="ECO:0000313" key="6">
    <source>
        <dbReference type="Proteomes" id="UP000183447"/>
    </source>
</evidence>
<evidence type="ECO:0000259" key="4">
    <source>
        <dbReference type="SMART" id="SM00797"/>
    </source>
</evidence>
<evidence type="ECO:0000256" key="2">
    <source>
        <dbReference type="ARBA" id="ARBA00022801"/>
    </source>
</evidence>
<keyword evidence="2 5" id="KW-0378">Hydrolase</keyword>
<feature type="domain" description="Carboxyltransferase" evidence="4">
    <location>
        <begin position="26"/>
        <end position="299"/>
    </location>
</feature>
<dbReference type="RefSeq" id="WP_084603239.1">
    <property type="nucleotide sequence ID" value="NZ_FPKU01000001.1"/>
</dbReference>
<dbReference type="InterPro" id="IPR029000">
    <property type="entry name" value="Cyclophilin-like_dom_sf"/>
</dbReference>
<organism evidence="5 6">
    <name type="scientific">Devosia enhydra</name>
    <dbReference type="NCBI Taxonomy" id="665118"/>
    <lineage>
        <taxon>Bacteria</taxon>
        <taxon>Pseudomonadati</taxon>
        <taxon>Pseudomonadota</taxon>
        <taxon>Alphaproteobacteria</taxon>
        <taxon>Hyphomicrobiales</taxon>
        <taxon>Devosiaceae</taxon>
        <taxon>Devosia</taxon>
    </lineage>
</organism>
<dbReference type="STRING" id="665118.SAMN02983003_0841"/>
<dbReference type="Proteomes" id="UP000183447">
    <property type="component" value="Unassembled WGS sequence"/>
</dbReference>
<keyword evidence="6" id="KW-1185">Reference proteome</keyword>
<dbReference type="Gene3D" id="2.40.100.10">
    <property type="entry name" value="Cyclophilin-like"/>
    <property type="match status" value="1"/>
</dbReference>
<dbReference type="AlphaFoldDB" id="A0A1K2HUE1"/>
<dbReference type="PANTHER" id="PTHR43309:SF3">
    <property type="entry name" value="5-OXOPROLINASE SUBUNIT C"/>
    <property type="match status" value="1"/>
</dbReference>
<reference evidence="5 6" key="1">
    <citation type="submission" date="2016-11" db="EMBL/GenBank/DDBJ databases">
        <authorList>
            <person name="Jaros S."/>
            <person name="Januszkiewicz K."/>
            <person name="Wedrychowicz H."/>
        </authorList>
    </citation>
    <scope>NUCLEOTIDE SEQUENCE [LARGE SCALE GENOMIC DNA]</scope>
    <source>
        <strain evidence="5 6">ATCC 23634</strain>
    </source>
</reference>
<keyword evidence="3" id="KW-0067">ATP-binding</keyword>
<dbReference type="PANTHER" id="PTHR43309">
    <property type="entry name" value="5-OXOPROLINASE SUBUNIT C"/>
    <property type="match status" value="1"/>
</dbReference>
<evidence type="ECO:0000313" key="5">
    <source>
        <dbReference type="EMBL" id="SFZ82028.1"/>
    </source>
</evidence>
<evidence type="ECO:0000256" key="1">
    <source>
        <dbReference type="ARBA" id="ARBA00022741"/>
    </source>
</evidence>
<sequence>MSALIRILRAAPLTTVQDLGRPKARAIGLSASGPMDRSAYAEASALLGQAGDTALEFTRAGLALTVDHGAISVAWAGGTFRVRHNTDALPWPGMAEIAAGDLLEIEPGPAGNYGYLRFDAEAGIDPVLGSRATHLTARIGGLDGRALKAGDTIAFSGEALPVIRHSSPARPEGPIRVVWSLHADLFSPTTRQRFVSSPLRISSRLDRMGVRLEDRAGVFAGSTILSLVSDAIVPGDIQILGDGTPIVLMRDHQTTGGYPRIATVISADLDRFAQLRPGSDVRFMPVTLDHAQAVSRSAQ</sequence>
<dbReference type="SUPFAM" id="SSF50891">
    <property type="entry name" value="Cyclophilin-like"/>
    <property type="match status" value="1"/>
</dbReference>
<dbReference type="InterPro" id="IPR003778">
    <property type="entry name" value="CT_A_B"/>
</dbReference>
<dbReference type="Pfam" id="PF02626">
    <property type="entry name" value="CT_A_B"/>
    <property type="match status" value="1"/>
</dbReference>
<evidence type="ECO:0000256" key="3">
    <source>
        <dbReference type="ARBA" id="ARBA00022840"/>
    </source>
</evidence>
<proteinExistence type="predicted"/>
<name>A0A1K2HUE1_9HYPH</name>
<keyword evidence="1" id="KW-0547">Nucleotide-binding</keyword>
<protein>
    <submittedName>
        <fullName evidence="5">Allophanate hydrolase subunit 2</fullName>
    </submittedName>
</protein>
<dbReference type="GO" id="GO:0016787">
    <property type="term" value="F:hydrolase activity"/>
    <property type="evidence" value="ECO:0007669"/>
    <property type="project" value="UniProtKB-KW"/>
</dbReference>
<accession>A0A1K2HUE1</accession>
<dbReference type="GO" id="GO:0005524">
    <property type="term" value="F:ATP binding"/>
    <property type="evidence" value="ECO:0007669"/>
    <property type="project" value="UniProtKB-KW"/>
</dbReference>
<dbReference type="InterPro" id="IPR052708">
    <property type="entry name" value="PxpC"/>
</dbReference>
<dbReference type="SMART" id="SM00797">
    <property type="entry name" value="AHS2"/>
    <property type="match status" value="1"/>
</dbReference>
<dbReference type="EMBL" id="FPKU01000001">
    <property type="protein sequence ID" value="SFZ82028.1"/>
    <property type="molecule type" value="Genomic_DNA"/>
</dbReference>